<comment type="similarity">
    <text evidence="2">Belongs to the oxygen-dependent FAD-linked oxidoreductase family.</text>
</comment>
<comment type="caution">
    <text evidence="7">The sequence shown here is derived from an EMBL/GenBank/DDBJ whole genome shotgun (WGS) entry which is preliminary data.</text>
</comment>
<evidence type="ECO:0000256" key="3">
    <source>
        <dbReference type="ARBA" id="ARBA00022630"/>
    </source>
</evidence>
<sequence>MTDTRTVARGIRVTPGDRRYAAVRRGYNPRWEAEPDYVELVRSPEEAVTALRDAVADHDPGEERSRITTRSGGHCYEDFVCAPDVRVIIDVSLMDEVYEDGGMVCVEAGATNGDLRKQLFLKTGKVLPGGSCASVGVGGHVPAGGFGLLSRQFGLTVDYLYEVEVAVVDEDREVRLVRANRDSPEPERSLWWAHTGGGGGNFGIVTRFWFRGLPDAPEHVLLTAGGWKWSSLARRERGFRQFKRIVDNFGSFFARRDPKFDPLFAILLLTHRSQPKIGLIAQIDASAPKARQRMADFQKAMGGGPRLALRSRAFEDLTEGYGEYPALAGLQRPQPLPWDSVDKLLGPVDNLRCGKHKSAYMRGPLPERQIRALWEGLAGEDRGVVRDAVVQIDSYGAAVNEVAEEATAVAQRDSVLKLQHQVYWPATEDGADHLHWIRTVYQNMYADTGGVPATREIGAGVTDGCYVGYPDVDLSDREWNIDPASWSRLYYGRHYPALQEAKRRWDPLNVFRHRQSVEPPAGVPGPRS</sequence>
<dbReference type="Pfam" id="PF01565">
    <property type="entry name" value="FAD_binding_4"/>
    <property type="match status" value="1"/>
</dbReference>
<dbReference type="AlphaFoldDB" id="A0A368T626"/>
<dbReference type="Gene3D" id="3.40.462.20">
    <property type="match status" value="1"/>
</dbReference>
<evidence type="ECO:0000259" key="6">
    <source>
        <dbReference type="PROSITE" id="PS51387"/>
    </source>
</evidence>
<dbReference type="Proteomes" id="UP000253318">
    <property type="component" value="Unassembled WGS sequence"/>
</dbReference>
<dbReference type="OrthoDB" id="545125at2"/>
<dbReference type="PANTHER" id="PTHR42973">
    <property type="entry name" value="BINDING OXIDOREDUCTASE, PUTATIVE (AFU_ORTHOLOGUE AFUA_1G17690)-RELATED"/>
    <property type="match status" value="1"/>
</dbReference>
<dbReference type="RefSeq" id="WP_114398757.1">
    <property type="nucleotide sequence ID" value="NZ_QEIM01000088.1"/>
</dbReference>
<name>A0A368T626_9ACTN</name>
<evidence type="ECO:0000256" key="2">
    <source>
        <dbReference type="ARBA" id="ARBA00005466"/>
    </source>
</evidence>
<dbReference type="PANTHER" id="PTHR42973:SF39">
    <property type="entry name" value="FAD-BINDING PCMH-TYPE DOMAIN-CONTAINING PROTEIN"/>
    <property type="match status" value="1"/>
</dbReference>
<proteinExistence type="inferred from homology"/>
<feature type="domain" description="FAD-binding PCMH-type" evidence="6">
    <location>
        <begin position="31"/>
        <end position="215"/>
    </location>
</feature>
<keyword evidence="4" id="KW-0274">FAD</keyword>
<protein>
    <submittedName>
        <fullName evidence="7">Isoquinoline biosynthesis protein</fullName>
    </submittedName>
</protein>
<evidence type="ECO:0000313" key="8">
    <source>
        <dbReference type="Proteomes" id="UP000253318"/>
    </source>
</evidence>
<accession>A0A368T626</accession>
<keyword evidence="5" id="KW-0560">Oxidoreductase</keyword>
<reference evidence="7 8" key="1">
    <citation type="submission" date="2018-04" db="EMBL/GenBank/DDBJ databases">
        <title>Novel actinobacteria from marine sediment.</title>
        <authorList>
            <person name="Ng Z.Y."/>
            <person name="Tan G.Y.A."/>
        </authorList>
    </citation>
    <scope>NUCLEOTIDE SEQUENCE [LARGE SCALE GENOMIC DNA]</scope>
    <source>
        <strain evidence="7 8">TPS81</strain>
    </source>
</reference>
<organism evidence="7 8">
    <name type="scientific">Marinitenerispora sediminis</name>
    <dbReference type="NCBI Taxonomy" id="1931232"/>
    <lineage>
        <taxon>Bacteria</taxon>
        <taxon>Bacillati</taxon>
        <taxon>Actinomycetota</taxon>
        <taxon>Actinomycetes</taxon>
        <taxon>Streptosporangiales</taxon>
        <taxon>Nocardiopsidaceae</taxon>
        <taxon>Marinitenerispora</taxon>
    </lineage>
</organism>
<dbReference type="InterPro" id="IPR012951">
    <property type="entry name" value="BBE"/>
</dbReference>
<dbReference type="InterPro" id="IPR036318">
    <property type="entry name" value="FAD-bd_PCMH-like_sf"/>
</dbReference>
<dbReference type="InterPro" id="IPR050416">
    <property type="entry name" value="FAD-linked_Oxidoreductase"/>
</dbReference>
<evidence type="ECO:0000256" key="4">
    <source>
        <dbReference type="ARBA" id="ARBA00022827"/>
    </source>
</evidence>
<dbReference type="EMBL" id="QEIN01000071">
    <property type="protein sequence ID" value="RCV59100.1"/>
    <property type="molecule type" value="Genomic_DNA"/>
</dbReference>
<dbReference type="Pfam" id="PF08031">
    <property type="entry name" value="BBE"/>
    <property type="match status" value="1"/>
</dbReference>
<gene>
    <name evidence="7" type="ORF">DEF24_11065</name>
</gene>
<dbReference type="InterPro" id="IPR006094">
    <property type="entry name" value="Oxid_FAD_bind_N"/>
</dbReference>
<dbReference type="PROSITE" id="PS51387">
    <property type="entry name" value="FAD_PCMH"/>
    <property type="match status" value="1"/>
</dbReference>
<dbReference type="GO" id="GO:0071949">
    <property type="term" value="F:FAD binding"/>
    <property type="evidence" value="ECO:0007669"/>
    <property type="project" value="InterPro"/>
</dbReference>
<dbReference type="InterPro" id="IPR016169">
    <property type="entry name" value="FAD-bd_PCMH_sub2"/>
</dbReference>
<evidence type="ECO:0000313" key="7">
    <source>
        <dbReference type="EMBL" id="RCV59100.1"/>
    </source>
</evidence>
<dbReference type="GO" id="GO:0016491">
    <property type="term" value="F:oxidoreductase activity"/>
    <property type="evidence" value="ECO:0007669"/>
    <property type="project" value="UniProtKB-KW"/>
</dbReference>
<keyword evidence="8" id="KW-1185">Reference proteome</keyword>
<keyword evidence="3" id="KW-0285">Flavoprotein</keyword>
<dbReference type="SUPFAM" id="SSF56176">
    <property type="entry name" value="FAD-binding/transporter-associated domain-like"/>
    <property type="match status" value="1"/>
</dbReference>
<comment type="cofactor">
    <cofactor evidence="1">
        <name>FAD</name>
        <dbReference type="ChEBI" id="CHEBI:57692"/>
    </cofactor>
</comment>
<dbReference type="InterPro" id="IPR016166">
    <property type="entry name" value="FAD-bd_PCMH"/>
</dbReference>
<evidence type="ECO:0000256" key="5">
    <source>
        <dbReference type="ARBA" id="ARBA00023002"/>
    </source>
</evidence>
<evidence type="ECO:0000256" key="1">
    <source>
        <dbReference type="ARBA" id="ARBA00001974"/>
    </source>
</evidence>
<dbReference type="Gene3D" id="3.30.465.10">
    <property type="match status" value="1"/>
</dbReference>